<feature type="transmembrane region" description="Helical" evidence="7">
    <location>
        <begin position="373"/>
        <end position="392"/>
    </location>
</feature>
<dbReference type="GO" id="GO:0005351">
    <property type="term" value="F:carbohydrate:proton symporter activity"/>
    <property type="evidence" value="ECO:0007669"/>
    <property type="project" value="TreeGrafter"/>
</dbReference>
<feature type="transmembrane region" description="Helical" evidence="7">
    <location>
        <begin position="299"/>
        <end position="321"/>
    </location>
</feature>
<keyword evidence="5 7" id="KW-1133">Transmembrane helix</keyword>
<reference evidence="8 9" key="1">
    <citation type="submission" date="2019-04" db="EMBL/GenBank/DDBJ databases">
        <title>Friends and foes A comparative genomics study of 23 Aspergillus species from section Flavi.</title>
        <authorList>
            <consortium name="DOE Joint Genome Institute"/>
            <person name="Kjaerbolling I."/>
            <person name="Vesth T."/>
            <person name="Frisvad J.C."/>
            <person name="Nybo J.L."/>
            <person name="Theobald S."/>
            <person name="Kildgaard S."/>
            <person name="Isbrandt T."/>
            <person name="Kuo A."/>
            <person name="Sato A."/>
            <person name="Lyhne E.K."/>
            <person name="Kogle M.E."/>
            <person name="Wiebenga A."/>
            <person name="Kun R.S."/>
            <person name="Lubbers R.J."/>
            <person name="Makela M.R."/>
            <person name="Barry K."/>
            <person name="Chovatia M."/>
            <person name="Clum A."/>
            <person name="Daum C."/>
            <person name="Haridas S."/>
            <person name="He G."/>
            <person name="LaButti K."/>
            <person name="Lipzen A."/>
            <person name="Mondo S."/>
            <person name="Riley R."/>
            <person name="Salamov A."/>
            <person name="Simmons B.A."/>
            <person name="Magnuson J.K."/>
            <person name="Henrissat B."/>
            <person name="Mortensen U.H."/>
            <person name="Larsen T.O."/>
            <person name="Devries R.P."/>
            <person name="Grigoriev I.V."/>
            <person name="Machida M."/>
            <person name="Baker S.E."/>
            <person name="Andersen M.R."/>
        </authorList>
    </citation>
    <scope>NUCLEOTIDE SEQUENCE [LARGE SCALE GENOMIC DNA]</scope>
    <source>
        <strain evidence="8 9">CBS 151.66</strain>
    </source>
</reference>
<evidence type="ECO:0000256" key="4">
    <source>
        <dbReference type="ARBA" id="ARBA00022692"/>
    </source>
</evidence>
<dbReference type="InterPro" id="IPR036259">
    <property type="entry name" value="MFS_trans_sf"/>
</dbReference>
<sequence length="451" mass="49548">MALLGRPYSISEGYSTVEHHESVIVKQDIELQETPAYVPDGVRGFSFGYDQWVISIINVMDRFHAVFPRTDTAFGKGLMTGVLLLRSFIGGLFMPYLADRISRKWALTVVVVIFDVSAVIQTCAQNYSTLMGAPLYISKTSPPNLRGTLLVLESIPIVPGVVIWYWITFGTRLLNSEVLASISSPTRLGGLPLSIASKIAWSVFPSSEHCQTPMRRVPAEFQGIFTEVKFQGLIQEKKHPGKHGIKLELLSWLDLFGKKDWRRTVVGCGMSLTLSGVFNVLQLVTVVVCFLIIDKVGRRPLAIFGGFATAGAYIISVAILSGLYAKDWSAHTAVGWACVAMAFLFILIFGLTYSPLAWALPSEVFPIATRSMGVALSTSTNWLSNFIVGIATPPLMDNMCYRTYISTQSETSGKTLEEIDDDFGDSSGREEQEILRTAALSTARTSVQNTV</sequence>
<keyword evidence="4 7" id="KW-0812">Transmembrane</keyword>
<name>A0A5N5X3W0_9EURO</name>
<dbReference type="PANTHER" id="PTHR48022:SF14">
    <property type="entry name" value="MAJOR FACILITATOR SUPERFAMILY (MFS) PROFILE DOMAIN-CONTAINING PROTEIN-RELATED"/>
    <property type="match status" value="1"/>
</dbReference>
<dbReference type="InterPro" id="IPR050360">
    <property type="entry name" value="MFS_Sugar_Transporters"/>
</dbReference>
<evidence type="ECO:0000256" key="6">
    <source>
        <dbReference type="ARBA" id="ARBA00023136"/>
    </source>
</evidence>
<evidence type="ECO:0000256" key="7">
    <source>
        <dbReference type="SAM" id="Phobius"/>
    </source>
</evidence>
<accession>A0A5N5X3W0</accession>
<evidence type="ECO:0000313" key="8">
    <source>
        <dbReference type="EMBL" id="KAB8075411.1"/>
    </source>
</evidence>
<feature type="transmembrane region" description="Helical" evidence="7">
    <location>
        <begin position="105"/>
        <end position="127"/>
    </location>
</feature>
<feature type="transmembrane region" description="Helical" evidence="7">
    <location>
        <begin position="147"/>
        <end position="167"/>
    </location>
</feature>
<dbReference type="Proteomes" id="UP000326565">
    <property type="component" value="Unassembled WGS sequence"/>
</dbReference>
<dbReference type="GO" id="GO:0016020">
    <property type="term" value="C:membrane"/>
    <property type="evidence" value="ECO:0007669"/>
    <property type="project" value="UniProtKB-SubCell"/>
</dbReference>
<dbReference type="PANTHER" id="PTHR48022">
    <property type="entry name" value="PLASTIDIC GLUCOSE TRANSPORTER 4"/>
    <property type="match status" value="1"/>
</dbReference>
<dbReference type="InterPro" id="IPR005828">
    <property type="entry name" value="MFS_sugar_transport-like"/>
</dbReference>
<feature type="transmembrane region" description="Helical" evidence="7">
    <location>
        <begin position="333"/>
        <end position="353"/>
    </location>
</feature>
<evidence type="ECO:0000256" key="1">
    <source>
        <dbReference type="ARBA" id="ARBA00004141"/>
    </source>
</evidence>
<dbReference type="InterPro" id="IPR003663">
    <property type="entry name" value="Sugar/inositol_transpt"/>
</dbReference>
<dbReference type="EMBL" id="ML732194">
    <property type="protein sequence ID" value="KAB8075411.1"/>
    <property type="molecule type" value="Genomic_DNA"/>
</dbReference>
<comment type="similarity">
    <text evidence="2">Belongs to the major facilitator superfamily. Sugar transporter (TC 2.A.1.1) family.</text>
</comment>
<feature type="transmembrane region" description="Helical" evidence="7">
    <location>
        <begin position="265"/>
        <end position="293"/>
    </location>
</feature>
<keyword evidence="3" id="KW-0813">Transport</keyword>
<keyword evidence="9" id="KW-1185">Reference proteome</keyword>
<organism evidence="8 9">
    <name type="scientific">Aspergillus leporis</name>
    <dbReference type="NCBI Taxonomy" id="41062"/>
    <lineage>
        <taxon>Eukaryota</taxon>
        <taxon>Fungi</taxon>
        <taxon>Dikarya</taxon>
        <taxon>Ascomycota</taxon>
        <taxon>Pezizomycotina</taxon>
        <taxon>Eurotiomycetes</taxon>
        <taxon>Eurotiomycetidae</taxon>
        <taxon>Eurotiales</taxon>
        <taxon>Aspergillaceae</taxon>
        <taxon>Aspergillus</taxon>
        <taxon>Aspergillus subgen. Circumdati</taxon>
    </lineage>
</organism>
<dbReference type="OrthoDB" id="8120565at2759"/>
<dbReference type="PRINTS" id="PR00171">
    <property type="entry name" value="SUGRTRNSPORT"/>
</dbReference>
<comment type="subcellular location">
    <subcellularLocation>
        <location evidence="1">Membrane</location>
        <topology evidence="1">Multi-pass membrane protein</topology>
    </subcellularLocation>
</comment>
<evidence type="ECO:0000256" key="5">
    <source>
        <dbReference type="ARBA" id="ARBA00022989"/>
    </source>
</evidence>
<evidence type="ECO:0000313" key="9">
    <source>
        <dbReference type="Proteomes" id="UP000326565"/>
    </source>
</evidence>
<keyword evidence="6 7" id="KW-0472">Membrane</keyword>
<dbReference type="AlphaFoldDB" id="A0A5N5X3W0"/>
<evidence type="ECO:0000256" key="3">
    <source>
        <dbReference type="ARBA" id="ARBA00022448"/>
    </source>
</evidence>
<evidence type="ECO:0000256" key="2">
    <source>
        <dbReference type="ARBA" id="ARBA00010992"/>
    </source>
</evidence>
<gene>
    <name evidence="8" type="ORF">BDV29DRAFT_190165</name>
</gene>
<dbReference type="Gene3D" id="1.20.1250.20">
    <property type="entry name" value="MFS general substrate transporter like domains"/>
    <property type="match status" value="2"/>
</dbReference>
<protein>
    <submittedName>
        <fullName evidence="8">Major facilitator superfamily domain-containing protein</fullName>
    </submittedName>
</protein>
<feature type="transmembrane region" description="Helical" evidence="7">
    <location>
        <begin position="78"/>
        <end position="98"/>
    </location>
</feature>
<dbReference type="SUPFAM" id="SSF103473">
    <property type="entry name" value="MFS general substrate transporter"/>
    <property type="match status" value="1"/>
</dbReference>
<proteinExistence type="inferred from homology"/>
<dbReference type="Pfam" id="PF00083">
    <property type="entry name" value="Sugar_tr"/>
    <property type="match status" value="2"/>
</dbReference>